<evidence type="ECO:0000256" key="1">
    <source>
        <dbReference type="ARBA" id="ARBA00001933"/>
    </source>
</evidence>
<dbReference type="KEGG" id="ccb:Clocel_4372"/>
<dbReference type="EC" id="2.8.1.7" evidence="3"/>
<evidence type="ECO:0000256" key="2">
    <source>
        <dbReference type="ARBA" id="ARBA00010447"/>
    </source>
</evidence>
<comment type="similarity">
    <text evidence="2">Belongs to the class-V pyridoxal-phosphate-dependent aminotransferase family. Csd subfamily.</text>
</comment>
<dbReference type="PANTHER" id="PTHR43586:SF4">
    <property type="entry name" value="ISOPENICILLIN N EPIMERASE"/>
    <property type="match status" value="1"/>
</dbReference>
<dbReference type="AlphaFoldDB" id="D9SPC6"/>
<dbReference type="EMBL" id="CP002160">
    <property type="protein sequence ID" value="ADL54028.1"/>
    <property type="molecule type" value="Genomic_DNA"/>
</dbReference>
<organism evidence="8 9">
    <name type="scientific">Clostridium cellulovorans (strain ATCC 35296 / DSM 3052 / OCM 3 / 743B)</name>
    <dbReference type="NCBI Taxonomy" id="573061"/>
    <lineage>
        <taxon>Bacteria</taxon>
        <taxon>Bacillati</taxon>
        <taxon>Bacillota</taxon>
        <taxon>Clostridia</taxon>
        <taxon>Eubacteriales</taxon>
        <taxon>Clostridiaceae</taxon>
        <taxon>Clostridium</taxon>
    </lineage>
</organism>
<dbReference type="InterPro" id="IPR015422">
    <property type="entry name" value="PyrdxlP-dep_Trfase_small"/>
</dbReference>
<proteinExistence type="inferred from homology"/>
<sequence>MDIYFDNSSTTFPKPPTVIEAVNNFITSIGGNPSRGANSTSLNASRLVYDCRVELSNFFDFNLPSNVIFTHNITYALNMLIKGIVKDGWHVITSSMDHNSTLRTLFSLNLEDTIELSILQTDETGLLDLDVFENAIKHNTKLVVLSHASNIIGSIQPLKTIGDICKKYNIYFIIDTAQSAGIIPISFKEFNCDALAFTGHKSLFGIQGIGGFLISEELSKECSSIFTGGTGSSSSELTHPSILPDKYEPGTLNTPGIVSLLEGIRFINNISLQKIHTKDLELSETFLKGMSNLKNYKIYRSPTISESTPTISFTHNTINNEELAFLLSNEFNISCRSGLHCAPLAHKTIGTYPNGTIRFSFSYFNTTEEINESLSILEYLDKKGV</sequence>
<keyword evidence="4" id="KW-0663">Pyridoxal phosphate</keyword>
<evidence type="ECO:0000256" key="5">
    <source>
        <dbReference type="ARBA" id="ARBA00050776"/>
    </source>
</evidence>
<dbReference type="NCBIfam" id="TIGR01977">
    <property type="entry name" value="am_tr_V_EF2568"/>
    <property type="match status" value="1"/>
</dbReference>
<feature type="domain" description="Aminotransferase class V" evidence="7">
    <location>
        <begin position="3"/>
        <end position="371"/>
    </location>
</feature>
<dbReference type="PIRSF" id="PIRSF005572">
    <property type="entry name" value="NifS"/>
    <property type="match status" value="1"/>
</dbReference>
<dbReference type="OrthoDB" id="9804366at2"/>
<dbReference type="InterPro" id="IPR010969">
    <property type="entry name" value="Cys_dSase-rel_unknwn_funct"/>
</dbReference>
<dbReference type="InterPro" id="IPR015421">
    <property type="entry name" value="PyrdxlP-dep_Trfase_major"/>
</dbReference>
<dbReference type="InterPro" id="IPR016454">
    <property type="entry name" value="Cysteine_dSase"/>
</dbReference>
<reference evidence="8 9" key="1">
    <citation type="submission" date="2010-08" db="EMBL/GenBank/DDBJ databases">
        <title>Complete sequence of Clostridium cellulovorans 743B.</title>
        <authorList>
            <consortium name="US DOE Joint Genome Institute"/>
            <person name="Lucas S."/>
            <person name="Copeland A."/>
            <person name="Lapidus A."/>
            <person name="Cheng J.-F."/>
            <person name="Bruce D."/>
            <person name="Goodwin L."/>
            <person name="Pitluck S."/>
            <person name="Chertkov O."/>
            <person name="Detter J.C."/>
            <person name="Han C."/>
            <person name="Tapia R."/>
            <person name="Land M."/>
            <person name="Hauser L."/>
            <person name="Chang Y.-J."/>
            <person name="Jeffries C."/>
            <person name="Kyrpides N."/>
            <person name="Ivanova N."/>
            <person name="Mikhailova N."/>
            <person name="Hemme C.L."/>
            <person name="Woyke T."/>
        </authorList>
    </citation>
    <scope>NUCLEOTIDE SEQUENCE [LARGE SCALE GENOMIC DNA]</scope>
    <source>
        <strain evidence="9">ATCC 35296 / DSM 3052 / OCM 3 / 743B</strain>
    </source>
</reference>
<dbReference type="SUPFAM" id="SSF53383">
    <property type="entry name" value="PLP-dependent transferases"/>
    <property type="match status" value="1"/>
</dbReference>
<dbReference type="STRING" id="573061.Clocel_4372"/>
<dbReference type="eggNOG" id="COG0520">
    <property type="taxonomic scope" value="Bacteria"/>
</dbReference>
<dbReference type="InterPro" id="IPR000192">
    <property type="entry name" value="Aminotrans_V_dom"/>
</dbReference>
<dbReference type="PROSITE" id="PS00595">
    <property type="entry name" value="AA_TRANSFER_CLASS_5"/>
    <property type="match status" value="1"/>
</dbReference>
<name>D9SPC6_CLOC7</name>
<gene>
    <name evidence="8" type="ordered locus">Clocel_4372</name>
</gene>
<keyword evidence="9" id="KW-1185">Reference proteome</keyword>
<dbReference type="Proteomes" id="UP000002730">
    <property type="component" value="Chromosome"/>
</dbReference>
<keyword evidence="8" id="KW-0808">Transferase</keyword>
<evidence type="ECO:0000256" key="3">
    <source>
        <dbReference type="ARBA" id="ARBA00012239"/>
    </source>
</evidence>
<dbReference type="InterPro" id="IPR020578">
    <property type="entry name" value="Aminotrans_V_PyrdxlP_BS"/>
</dbReference>
<dbReference type="RefSeq" id="WP_010074390.1">
    <property type="nucleotide sequence ID" value="NC_014393.1"/>
</dbReference>
<evidence type="ECO:0000256" key="4">
    <source>
        <dbReference type="ARBA" id="ARBA00022898"/>
    </source>
</evidence>
<dbReference type="GO" id="GO:0031071">
    <property type="term" value="F:cysteine desulfurase activity"/>
    <property type="evidence" value="ECO:0007669"/>
    <property type="project" value="UniProtKB-EC"/>
</dbReference>
<evidence type="ECO:0000313" key="9">
    <source>
        <dbReference type="Proteomes" id="UP000002730"/>
    </source>
</evidence>
<evidence type="ECO:0000313" key="8">
    <source>
        <dbReference type="EMBL" id="ADL54028.1"/>
    </source>
</evidence>
<dbReference type="InterPro" id="IPR015424">
    <property type="entry name" value="PyrdxlP-dep_Trfase"/>
</dbReference>
<comment type="catalytic activity">
    <reaction evidence="5">
        <text>(sulfur carrier)-H + L-cysteine = (sulfur carrier)-SH + L-alanine</text>
        <dbReference type="Rhea" id="RHEA:43892"/>
        <dbReference type="Rhea" id="RHEA-COMP:14737"/>
        <dbReference type="Rhea" id="RHEA-COMP:14739"/>
        <dbReference type="ChEBI" id="CHEBI:29917"/>
        <dbReference type="ChEBI" id="CHEBI:35235"/>
        <dbReference type="ChEBI" id="CHEBI:57972"/>
        <dbReference type="ChEBI" id="CHEBI:64428"/>
        <dbReference type="EC" id="2.8.1.7"/>
    </reaction>
</comment>
<dbReference type="HOGENOM" id="CLU_003433_2_4_9"/>
<dbReference type="Gene3D" id="3.40.640.10">
    <property type="entry name" value="Type I PLP-dependent aspartate aminotransferase-like (Major domain)"/>
    <property type="match status" value="1"/>
</dbReference>
<protein>
    <recommendedName>
        <fullName evidence="3">cysteine desulfurase</fullName>
        <ecNumber evidence="3">2.8.1.7</ecNumber>
    </recommendedName>
</protein>
<dbReference type="PANTHER" id="PTHR43586">
    <property type="entry name" value="CYSTEINE DESULFURASE"/>
    <property type="match status" value="1"/>
</dbReference>
<accession>D9SPC6</accession>
<comment type="cofactor">
    <cofactor evidence="1 6">
        <name>pyridoxal 5'-phosphate</name>
        <dbReference type="ChEBI" id="CHEBI:597326"/>
    </cofactor>
</comment>
<dbReference type="Pfam" id="PF00266">
    <property type="entry name" value="Aminotran_5"/>
    <property type="match status" value="1"/>
</dbReference>
<dbReference type="Gene3D" id="3.90.1150.10">
    <property type="entry name" value="Aspartate Aminotransferase, domain 1"/>
    <property type="match status" value="1"/>
</dbReference>
<evidence type="ECO:0000256" key="6">
    <source>
        <dbReference type="RuleBase" id="RU004504"/>
    </source>
</evidence>
<evidence type="ECO:0000259" key="7">
    <source>
        <dbReference type="Pfam" id="PF00266"/>
    </source>
</evidence>